<comment type="caution">
    <text evidence="1">The sequence shown here is derived from an EMBL/GenBank/DDBJ whole genome shotgun (WGS) entry which is preliminary data.</text>
</comment>
<organism evidence="1 2">
    <name type="scientific">Caerostris extrusa</name>
    <name type="common">Bark spider</name>
    <name type="synonym">Caerostris bankana</name>
    <dbReference type="NCBI Taxonomy" id="172846"/>
    <lineage>
        <taxon>Eukaryota</taxon>
        <taxon>Metazoa</taxon>
        <taxon>Ecdysozoa</taxon>
        <taxon>Arthropoda</taxon>
        <taxon>Chelicerata</taxon>
        <taxon>Arachnida</taxon>
        <taxon>Araneae</taxon>
        <taxon>Araneomorphae</taxon>
        <taxon>Entelegynae</taxon>
        <taxon>Araneoidea</taxon>
        <taxon>Araneidae</taxon>
        <taxon>Caerostris</taxon>
    </lineage>
</organism>
<proteinExistence type="predicted"/>
<dbReference type="EMBL" id="BPLR01014642">
    <property type="protein sequence ID" value="GIY70276.1"/>
    <property type="molecule type" value="Genomic_DNA"/>
</dbReference>
<accession>A0AAV4VK83</accession>
<dbReference type="Proteomes" id="UP001054945">
    <property type="component" value="Unassembled WGS sequence"/>
</dbReference>
<evidence type="ECO:0000313" key="1">
    <source>
        <dbReference type="EMBL" id="GIY70276.1"/>
    </source>
</evidence>
<evidence type="ECO:0000313" key="2">
    <source>
        <dbReference type="Proteomes" id="UP001054945"/>
    </source>
</evidence>
<name>A0AAV4VK83_CAEEX</name>
<reference evidence="1 2" key="1">
    <citation type="submission" date="2021-06" db="EMBL/GenBank/DDBJ databases">
        <title>Caerostris extrusa draft genome.</title>
        <authorList>
            <person name="Kono N."/>
            <person name="Arakawa K."/>
        </authorList>
    </citation>
    <scope>NUCLEOTIDE SEQUENCE [LARGE SCALE GENOMIC DNA]</scope>
</reference>
<sequence length="122" mass="13840">MPRTTPLFCDEREDITFRKDFQGNVKAVNCCRLWYFTNSIRLGGVWTAPPGIGYCPAALNNPKMYPGDQNGGNVCKLTHIRDALATGENSMFQVIEAFCWVNKLPVSNVMRFHDQGYVRAFE</sequence>
<protein>
    <submittedName>
        <fullName evidence="1">Uncharacterized protein</fullName>
    </submittedName>
</protein>
<dbReference type="AlphaFoldDB" id="A0AAV4VK83"/>
<gene>
    <name evidence="1" type="ORF">CEXT_809961</name>
</gene>
<keyword evidence="2" id="KW-1185">Reference proteome</keyword>